<name>A0ABR3XXR1_9PEZI</name>
<evidence type="ECO:0000313" key="2">
    <source>
        <dbReference type="EMBL" id="KAL1880795.1"/>
    </source>
</evidence>
<feature type="transmembrane region" description="Helical" evidence="1">
    <location>
        <begin position="60"/>
        <end position="80"/>
    </location>
</feature>
<evidence type="ECO:0000313" key="3">
    <source>
        <dbReference type="Proteomes" id="UP001586593"/>
    </source>
</evidence>
<sequence length="133" mass="14927">MYLKVITDSKSEDPLFPPIRSSYDSHSSKAFASAYPLLLVNSTRRSISIQRGRCSSRFPIFFLLFSLFFGFSFGFLSPLLHHTITTRLILALNPSTRDESPCTCTHYRINPSLALAEEILPTSHINHLPPALG</sequence>
<keyword evidence="3" id="KW-1185">Reference proteome</keyword>
<dbReference type="EMBL" id="JAZHXJ010000029">
    <property type="protein sequence ID" value="KAL1880795.1"/>
    <property type="molecule type" value="Genomic_DNA"/>
</dbReference>
<protein>
    <submittedName>
        <fullName evidence="2">Uncharacterized protein</fullName>
    </submittedName>
</protein>
<dbReference type="Proteomes" id="UP001586593">
    <property type="component" value="Unassembled WGS sequence"/>
</dbReference>
<proteinExistence type="predicted"/>
<organism evidence="2 3">
    <name type="scientific">Phialemonium thermophilum</name>
    <dbReference type="NCBI Taxonomy" id="223376"/>
    <lineage>
        <taxon>Eukaryota</taxon>
        <taxon>Fungi</taxon>
        <taxon>Dikarya</taxon>
        <taxon>Ascomycota</taxon>
        <taxon>Pezizomycotina</taxon>
        <taxon>Sordariomycetes</taxon>
        <taxon>Sordariomycetidae</taxon>
        <taxon>Cephalothecales</taxon>
        <taxon>Cephalothecaceae</taxon>
        <taxon>Phialemonium</taxon>
    </lineage>
</organism>
<reference evidence="2 3" key="1">
    <citation type="journal article" date="2024" name="Commun. Biol.">
        <title>Comparative genomic analysis of thermophilic fungi reveals convergent evolutionary adaptations and gene losses.</title>
        <authorList>
            <person name="Steindorff A.S."/>
            <person name="Aguilar-Pontes M.V."/>
            <person name="Robinson A.J."/>
            <person name="Andreopoulos B."/>
            <person name="LaButti K."/>
            <person name="Kuo A."/>
            <person name="Mondo S."/>
            <person name="Riley R."/>
            <person name="Otillar R."/>
            <person name="Haridas S."/>
            <person name="Lipzen A."/>
            <person name="Grimwood J."/>
            <person name="Schmutz J."/>
            <person name="Clum A."/>
            <person name="Reid I.D."/>
            <person name="Moisan M.C."/>
            <person name="Butler G."/>
            <person name="Nguyen T.T.M."/>
            <person name="Dewar K."/>
            <person name="Conant G."/>
            <person name="Drula E."/>
            <person name="Henrissat B."/>
            <person name="Hansel C."/>
            <person name="Singer S."/>
            <person name="Hutchinson M.I."/>
            <person name="de Vries R.P."/>
            <person name="Natvig D.O."/>
            <person name="Powell A.J."/>
            <person name="Tsang A."/>
            <person name="Grigoriev I.V."/>
        </authorList>
    </citation>
    <scope>NUCLEOTIDE SEQUENCE [LARGE SCALE GENOMIC DNA]</scope>
    <source>
        <strain evidence="2 3">ATCC 24622</strain>
    </source>
</reference>
<evidence type="ECO:0000256" key="1">
    <source>
        <dbReference type="SAM" id="Phobius"/>
    </source>
</evidence>
<accession>A0ABR3XXR1</accession>
<gene>
    <name evidence="2" type="ORF">VTK73DRAFT_5180</name>
</gene>
<keyword evidence="1" id="KW-0472">Membrane</keyword>
<comment type="caution">
    <text evidence="2">The sequence shown here is derived from an EMBL/GenBank/DDBJ whole genome shotgun (WGS) entry which is preliminary data.</text>
</comment>
<keyword evidence="1" id="KW-1133">Transmembrane helix</keyword>
<keyword evidence="1" id="KW-0812">Transmembrane</keyword>